<dbReference type="Proteomes" id="UP001165186">
    <property type="component" value="Unassembled WGS sequence"/>
</dbReference>
<dbReference type="EMBL" id="BSXG01000017">
    <property type="protein sequence ID" value="GME25106.1"/>
    <property type="molecule type" value="Genomic_DNA"/>
</dbReference>
<gene>
    <name evidence="1" type="primary">g1741</name>
    <name evidence="1" type="ORF">NpPPO83_00001741</name>
</gene>
<proteinExistence type="predicted"/>
<keyword evidence="2" id="KW-1185">Reference proteome</keyword>
<accession>A0ACB5RXC4</accession>
<protein>
    <submittedName>
        <fullName evidence="1">Glutathione s-transferase</fullName>
    </submittedName>
</protein>
<reference evidence="1" key="1">
    <citation type="submission" date="2024-09" db="EMBL/GenBank/DDBJ databases">
        <title>Draft Genome Sequences of Neofusicoccum parvum.</title>
        <authorList>
            <person name="Ashida A."/>
            <person name="Camagna M."/>
            <person name="Tanaka A."/>
            <person name="Takemoto D."/>
        </authorList>
    </citation>
    <scope>NUCLEOTIDE SEQUENCE</scope>
    <source>
        <strain evidence="1">PPO83</strain>
    </source>
</reference>
<evidence type="ECO:0000313" key="1">
    <source>
        <dbReference type="EMBL" id="GME25106.1"/>
    </source>
</evidence>
<name>A0ACB5RXC4_9PEZI</name>
<comment type="caution">
    <text evidence="1">The sequence shown here is derived from an EMBL/GenBank/DDBJ whole genome shotgun (WGS) entry which is preliminary data.</text>
</comment>
<sequence>MATEQQNAKVTLYWLDKSRSHRILWLLEELKIDYDLKVFKRTKDKLAPPELKEVHPLGKSPVVGIQAPGADKPIMLAESGAITEYLAEYFGKSWIPTRYQEGKEGQIGGETEAWIRYRFLMHYAEGSIMPLMVISLLLHMIKNAPVPFFIKPITKTVAGRVEDAFLNPNFKTHLGFLEEQLATSGGDYLTGKDITAADILMSYPLEAATLRAGMTKDKYPKLSAYVDRLHEREAFKKANAKIKEVTGHEYDPNIFNA</sequence>
<evidence type="ECO:0000313" key="2">
    <source>
        <dbReference type="Proteomes" id="UP001165186"/>
    </source>
</evidence>
<organism evidence="1 2">
    <name type="scientific">Neofusicoccum parvum</name>
    <dbReference type="NCBI Taxonomy" id="310453"/>
    <lineage>
        <taxon>Eukaryota</taxon>
        <taxon>Fungi</taxon>
        <taxon>Dikarya</taxon>
        <taxon>Ascomycota</taxon>
        <taxon>Pezizomycotina</taxon>
        <taxon>Dothideomycetes</taxon>
        <taxon>Dothideomycetes incertae sedis</taxon>
        <taxon>Botryosphaeriales</taxon>
        <taxon>Botryosphaeriaceae</taxon>
        <taxon>Neofusicoccum</taxon>
    </lineage>
</organism>